<comment type="caution">
    <text evidence="2">The sequence shown here is derived from an EMBL/GenBank/DDBJ whole genome shotgun (WGS) entry which is preliminary data.</text>
</comment>
<name>A0AAD3PA40_NEPGR</name>
<dbReference type="EMBL" id="BSYO01000002">
    <property type="protein sequence ID" value="GMH00999.1"/>
    <property type="molecule type" value="Genomic_DNA"/>
</dbReference>
<protein>
    <submittedName>
        <fullName evidence="2">Uncharacterized protein</fullName>
    </submittedName>
</protein>
<feature type="transmembrane region" description="Helical" evidence="1">
    <location>
        <begin position="61"/>
        <end position="81"/>
    </location>
</feature>
<dbReference type="Proteomes" id="UP001279734">
    <property type="component" value="Unassembled WGS sequence"/>
</dbReference>
<feature type="transmembrane region" description="Helical" evidence="1">
    <location>
        <begin position="6"/>
        <end position="26"/>
    </location>
</feature>
<proteinExistence type="predicted"/>
<organism evidence="2 3">
    <name type="scientific">Nepenthes gracilis</name>
    <name type="common">Slender pitcher plant</name>
    <dbReference type="NCBI Taxonomy" id="150966"/>
    <lineage>
        <taxon>Eukaryota</taxon>
        <taxon>Viridiplantae</taxon>
        <taxon>Streptophyta</taxon>
        <taxon>Embryophyta</taxon>
        <taxon>Tracheophyta</taxon>
        <taxon>Spermatophyta</taxon>
        <taxon>Magnoliopsida</taxon>
        <taxon>eudicotyledons</taxon>
        <taxon>Gunneridae</taxon>
        <taxon>Pentapetalae</taxon>
        <taxon>Caryophyllales</taxon>
        <taxon>Nepenthaceae</taxon>
        <taxon>Nepenthes</taxon>
    </lineage>
</organism>
<keyword evidence="1" id="KW-1133">Transmembrane helix</keyword>
<dbReference type="AlphaFoldDB" id="A0AAD3PA40"/>
<accession>A0AAD3PA40</accession>
<keyword evidence="3" id="KW-1185">Reference proteome</keyword>
<keyword evidence="1" id="KW-0472">Membrane</keyword>
<reference evidence="2" key="1">
    <citation type="submission" date="2023-05" db="EMBL/GenBank/DDBJ databases">
        <title>Nepenthes gracilis genome sequencing.</title>
        <authorList>
            <person name="Fukushima K."/>
        </authorList>
    </citation>
    <scope>NUCLEOTIDE SEQUENCE</scope>
    <source>
        <strain evidence="2">SING2019-196</strain>
    </source>
</reference>
<evidence type="ECO:0000313" key="2">
    <source>
        <dbReference type="EMBL" id="GMH00999.1"/>
    </source>
</evidence>
<evidence type="ECO:0000313" key="3">
    <source>
        <dbReference type="Proteomes" id="UP001279734"/>
    </source>
</evidence>
<sequence>MRSNLIPSVITHLVTVVLIMVLQYMLQKRPVQGMRHQGIRVTMILSRMLLFYSYQRLNFSAWMQITNIIWLAVPCMLQLLLRSHDPVRQLEVYAPPWSDQARSMKQIPYLKLLKSIIKKPRGRQLAFPSLPDLIGTDCRRVGVAKD</sequence>
<gene>
    <name evidence="2" type="ORF">Nepgr_002838</name>
</gene>
<evidence type="ECO:0000256" key="1">
    <source>
        <dbReference type="SAM" id="Phobius"/>
    </source>
</evidence>
<keyword evidence="1" id="KW-0812">Transmembrane</keyword>